<dbReference type="InterPro" id="IPR043976">
    <property type="entry name" value="GOLGA_cons_dom"/>
</dbReference>
<feature type="region of interest" description="Disordered" evidence="3">
    <location>
        <begin position="305"/>
        <end position="331"/>
    </location>
</feature>
<sequence length="1103" mass="125996">MGSGTPGTPPDPDPDPAPRIRPWGPIQISLSLIQVYARCESACKFMFCLIDAGKLSLRVTNCPRDRTFKMADNAKKEKIAAAKKKLKQFQKSGRARSVSRTRDSAERDIRKDQEPVEKVVRRSSPVETNTQTPEVNNTHHLNEPTINENDAQNNENQERTTASTESLHQLSRQINGLLLESSTFLSDDDPSNNGVQELEERNRDLAALLEKHVQTNEQLNAQNQQLREHSKALQDQLEAERNLFHEKQKKDIGSLKEQLQVHIQTIGILVAEKTELQSQVNQSQRVSDQRLEEIEELNGRLKASRQRVSDLERSLSTSSQSSQSLQKSAAENSKEIERLKLELYNSKKHKEELQQQTSELREQLQSKTTENGNLASSVSDLEKRLEMAELYAQQLSSENENSQGNIDILNSLQKERDSLLERLRQHEDLSQKLQLERDQVTEQYQQYTDHLRHQSHQLTQQITVLTEEREQLLNRQHSLEGSVLDLQKKLEDIGNAPAAPIPQPQTPTVPAEVTHELESLRASMAQATEALESQVRDNMQLSRLLEEKEDRISLLERSVEEMGQREGDQAQLLESVQSDRTALSRALTQNKELKSQLSELQAGFVKMSNDNMELVTKLQAEQHSVNELQAKLLQQEDELSQVKETLSSKEGEISELQQVNHLAEKESFQQDQIKDRLRHYEAQAQLVDTLQNELTSAQDMMEALTTQNSELRTMLIKATEIKPVTHSSNNSSEDGMDEANPRDEIIQSLQDTIKQLENERGQMYENLKEQRQLSDRLGIQIADLNEELIRKTADSKPVDGEPQSQTISRSEYNELRTAMEMIQEKYMHVMQDKAELSDKADQLEHLVLQLQGETDTIGEYISLYHHQRALLQQRETQKNDYIAQLARDREQLQDKLGELQALVMQLLGERNMLHSYNEESRLTPTPGQQQEHQHHHHNQHRLTNGVANAHDNDWPDYTSSESDTDSEVEPIVGGQQGPATPDLQHSPESSPPESPRDGALPGDRLDLENGPSEKEDHYNHNHHHHHHHHQHQGRQHHHSHSHHHHHHHETDVAAAGPPENDRTAHKILTLLTELGHSHLVEQVPLIDRNFLPCKFCKGAVQIV</sequence>
<organism evidence="5 6">
    <name type="scientific">Plakobranchus ocellatus</name>
    <dbReference type="NCBI Taxonomy" id="259542"/>
    <lineage>
        <taxon>Eukaryota</taxon>
        <taxon>Metazoa</taxon>
        <taxon>Spiralia</taxon>
        <taxon>Lophotrochozoa</taxon>
        <taxon>Mollusca</taxon>
        <taxon>Gastropoda</taxon>
        <taxon>Heterobranchia</taxon>
        <taxon>Euthyneura</taxon>
        <taxon>Panpulmonata</taxon>
        <taxon>Sacoglossa</taxon>
        <taxon>Placobranchoidea</taxon>
        <taxon>Plakobranchidae</taxon>
        <taxon>Plakobranchus</taxon>
    </lineage>
</organism>
<name>A0AAV4A5Y8_9GAST</name>
<dbReference type="PANTHER" id="PTHR10881">
    <property type="entry name" value="GOLGIN SUBFAMILY A MEMBER-RELATED"/>
    <property type="match status" value="1"/>
</dbReference>
<dbReference type="EMBL" id="BLXT01003574">
    <property type="protein sequence ID" value="GFO02133.1"/>
    <property type="molecule type" value="Genomic_DNA"/>
</dbReference>
<feature type="coiled-coil region" evidence="2">
    <location>
        <begin position="517"/>
        <end position="707"/>
    </location>
</feature>
<gene>
    <name evidence="5" type="ORF">PoB_002863800</name>
</gene>
<dbReference type="PANTHER" id="PTHR10881:SF46">
    <property type="entry name" value="GOLGIN SUBFAMILY A MEMBER 2"/>
    <property type="match status" value="1"/>
</dbReference>
<evidence type="ECO:0000256" key="3">
    <source>
        <dbReference type="SAM" id="MobiDB-lite"/>
    </source>
</evidence>
<dbReference type="Proteomes" id="UP000735302">
    <property type="component" value="Unassembled WGS sequence"/>
</dbReference>
<dbReference type="GO" id="GO:0000137">
    <property type="term" value="C:Golgi cis cisterna"/>
    <property type="evidence" value="ECO:0007669"/>
    <property type="project" value="TreeGrafter"/>
</dbReference>
<reference evidence="5 6" key="1">
    <citation type="journal article" date="2021" name="Elife">
        <title>Chloroplast acquisition without the gene transfer in kleptoplastic sea slugs, Plakobranchus ocellatus.</title>
        <authorList>
            <person name="Maeda T."/>
            <person name="Takahashi S."/>
            <person name="Yoshida T."/>
            <person name="Shimamura S."/>
            <person name="Takaki Y."/>
            <person name="Nagai Y."/>
            <person name="Toyoda A."/>
            <person name="Suzuki Y."/>
            <person name="Arimoto A."/>
            <person name="Ishii H."/>
            <person name="Satoh N."/>
            <person name="Nishiyama T."/>
            <person name="Hasebe M."/>
            <person name="Maruyama T."/>
            <person name="Minagawa J."/>
            <person name="Obokata J."/>
            <person name="Shigenobu S."/>
        </authorList>
    </citation>
    <scope>NUCLEOTIDE SEQUENCE [LARGE SCALE GENOMIC DNA]</scope>
</reference>
<feature type="coiled-coil region" evidence="2">
    <location>
        <begin position="195"/>
        <end position="250"/>
    </location>
</feature>
<feature type="region of interest" description="Disordered" evidence="3">
    <location>
        <begin position="1"/>
        <end position="22"/>
    </location>
</feature>
<feature type="region of interest" description="Disordered" evidence="3">
    <location>
        <begin position="919"/>
        <end position="1060"/>
    </location>
</feature>
<keyword evidence="1 2" id="KW-0175">Coiled coil</keyword>
<feature type="compositionally biased region" description="Basic and acidic residues" evidence="3">
    <location>
        <begin position="350"/>
        <end position="364"/>
    </location>
</feature>
<dbReference type="GO" id="GO:0007030">
    <property type="term" value="P:Golgi organization"/>
    <property type="evidence" value="ECO:0007669"/>
    <property type="project" value="TreeGrafter"/>
</dbReference>
<dbReference type="GO" id="GO:0032580">
    <property type="term" value="C:Golgi cisterna membrane"/>
    <property type="evidence" value="ECO:0007669"/>
    <property type="project" value="TreeGrafter"/>
</dbReference>
<evidence type="ECO:0000256" key="1">
    <source>
        <dbReference type="ARBA" id="ARBA00023054"/>
    </source>
</evidence>
<keyword evidence="6" id="KW-1185">Reference proteome</keyword>
<feature type="coiled-coil region" evidence="2">
    <location>
        <begin position="746"/>
        <end position="787"/>
    </location>
</feature>
<accession>A0AAV4A5Y8</accession>
<dbReference type="Pfam" id="PF15070">
    <property type="entry name" value="GOLGA2L5"/>
    <property type="match status" value="1"/>
</dbReference>
<feature type="region of interest" description="Disordered" evidence="3">
    <location>
        <begin position="350"/>
        <end position="378"/>
    </location>
</feature>
<dbReference type="AlphaFoldDB" id="A0AAV4A5Y8"/>
<dbReference type="GO" id="GO:0005801">
    <property type="term" value="C:cis-Golgi network"/>
    <property type="evidence" value="ECO:0007669"/>
    <property type="project" value="TreeGrafter"/>
</dbReference>
<feature type="compositionally biased region" description="Basic residues" evidence="3">
    <location>
        <begin position="1020"/>
        <end position="1047"/>
    </location>
</feature>
<feature type="compositionally biased region" description="Polar residues" evidence="3">
    <location>
        <begin position="125"/>
        <end position="139"/>
    </location>
</feature>
<feature type="compositionally biased region" description="Low complexity" evidence="3">
    <location>
        <begin position="314"/>
        <end position="328"/>
    </location>
</feature>
<feature type="compositionally biased region" description="Basic residues" evidence="3">
    <location>
        <begin position="86"/>
        <end position="99"/>
    </location>
</feature>
<evidence type="ECO:0000313" key="5">
    <source>
        <dbReference type="EMBL" id="GFO02133.1"/>
    </source>
</evidence>
<feature type="region of interest" description="Disordered" evidence="3">
    <location>
        <begin position="86"/>
        <end position="167"/>
    </location>
</feature>
<evidence type="ECO:0000256" key="2">
    <source>
        <dbReference type="SAM" id="Coils"/>
    </source>
</evidence>
<feature type="compositionally biased region" description="Basic and acidic residues" evidence="3">
    <location>
        <begin position="1003"/>
        <end position="1019"/>
    </location>
</feature>
<dbReference type="InterPro" id="IPR024858">
    <property type="entry name" value="GOLGA"/>
</dbReference>
<feature type="coiled-coil region" evidence="2">
    <location>
        <begin position="882"/>
        <end position="909"/>
    </location>
</feature>
<evidence type="ECO:0000259" key="4">
    <source>
        <dbReference type="Pfam" id="PF15070"/>
    </source>
</evidence>
<comment type="caution">
    <text evidence="5">The sequence shown here is derived from an EMBL/GenBank/DDBJ whole genome shotgun (WGS) entry which is preliminary data.</text>
</comment>
<feature type="compositionally biased region" description="Pro residues" evidence="3">
    <location>
        <begin position="7"/>
        <end position="19"/>
    </location>
</feature>
<evidence type="ECO:0000313" key="6">
    <source>
        <dbReference type="Proteomes" id="UP000735302"/>
    </source>
</evidence>
<feature type="compositionally biased region" description="Basic and acidic residues" evidence="3">
    <location>
        <begin position="100"/>
        <end position="120"/>
    </location>
</feature>
<feature type="compositionally biased region" description="Polar residues" evidence="3">
    <location>
        <begin position="365"/>
        <end position="378"/>
    </location>
</feature>
<proteinExistence type="predicted"/>
<feature type="domain" description="Golgin subfamily A conserved" evidence="4">
    <location>
        <begin position="428"/>
        <end position="912"/>
    </location>
</feature>
<protein>
    <submittedName>
        <fullName evidence="5">Golgin subfamily a member 2</fullName>
    </submittedName>
</protein>